<feature type="domain" description="Reverse transcriptase zinc-binding" evidence="3">
    <location>
        <begin position="398"/>
        <end position="474"/>
    </location>
</feature>
<dbReference type="Pfam" id="PF13966">
    <property type="entry name" value="zf-RVT"/>
    <property type="match status" value="1"/>
</dbReference>
<dbReference type="GO" id="GO:0003700">
    <property type="term" value="F:DNA-binding transcription factor activity"/>
    <property type="evidence" value="ECO:0007669"/>
    <property type="project" value="InterPro"/>
</dbReference>
<dbReference type="InterPro" id="IPR012900">
    <property type="entry name" value="MFMR"/>
</dbReference>
<reference evidence="4" key="1">
    <citation type="submission" date="2023-08" db="EMBL/GenBank/DDBJ databases">
        <title>A de novo genome assembly of Solanum verrucosum Schlechtendal, a Mexican diploid species geographically isolated from the other diploid A-genome species in potato relatives.</title>
        <authorList>
            <person name="Hosaka K."/>
        </authorList>
    </citation>
    <scope>NUCLEOTIDE SEQUENCE</scope>
    <source>
        <tissue evidence="4">Young leaves</tissue>
    </source>
</reference>
<evidence type="ECO:0000313" key="5">
    <source>
        <dbReference type="Proteomes" id="UP001234989"/>
    </source>
</evidence>
<evidence type="ECO:0000259" key="2">
    <source>
        <dbReference type="Pfam" id="PF07777"/>
    </source>
</evidence>
<evidence type="ECO:0008006" key="6">
    <source>
        <dbReference type="Google" id="ProtNLM"/>
    </source>
</evidence>
<dbReference type="Pfam" id="PF16596">
    <property type="entry name" value="MFMR_assoc"/>
    <property type="match status" value="1"/>
</dbReference>
<dbReference type="GO" id="GO:0043565">
    <property type="term" value="F:sequence-specific DNA binding"/>
    <property type="evidence" value="ECO:0007669"/>
    <property type="project" value="InterPro"/>
</dbReference>
<dbReference type="PANTHER" id="PTHR45967">
    <property type="entry name" value="G-BOX-BINDING FACTOR 3-RELATED"/>
    <property type="match status" value="1"/>
</dbReference>
<dbReference type="Proteomes" id="UP001234989">
    <property type="component" value="Chromosome 8"/>
</dbReference>
<feature type="region of interest" description="Disordered" evidence="1">
    <location>
        <begin position="1"/>
        <end position="48"/>
    </location>
</feature>
<dbReference type="AlphaFoldDB" id="A0AAF0UD10"/>
<dbReference type="Pfam" id="PF07777">
    <property type="entry name" value="MFMR"/>
    <property type="match status" value="1"/>
</dbReference>
<feature type="domain" description="G-box binding protein multifunctional mosaic region" evidence="2">
    <location>
        <begin position="2"/>
        <end position="101"/>
    </location>
</feature>
<dbReference type="PANTHER" id="PTHR45967:SF41">
    <property type="entry name" value="BZIP TRANSCRIPTION FACTOR 16-LIKE ISOFORM X1"/>
    <property type="match status" value="1"/>
</dbReference>
<evidence type="ECO:0000256" key="1">
    <source>
        <dbReference type="SAM" id="MobiDB-lite"/>
    </source>
</evidence>
<dbReference type="InterPro" id="IPR026960">
    <property type="entry name" value="RVT-Znf"/>
</dbReference>
<protein>
    <recommendedName>
        <fullName evidence="6">Reverse transcriptase zinc-binding domain-containing protein</fullName>
    </recommendedName>
</protein>
<feature type="compositionally biased region" description="Polar residues" evidence="1">
    <location>
        <begin position="24"/>
        <end position="39"/>
    </location>
</feature>
<organism evidence="4 5">
    <name type="scientific">Solanum verrucosum</name>
    <dbReference type="NCBI Taxonomy" id="315347"/>
    <lineage>
        <taxon>Eukaryota</taxon>
        <taxon>Viridiplantae</taxon>
        <taxon>Streptophyta</taxon>
        <taxon>Embryophyta</taxon>
        <taxon>Tracheophyta</taxon>
        <taxon>Spermatophyta</taxon>
        <taxon>Magnoliopsida</taxon>
        <taxon>eudicotyledons</taxon>
        <taxon>Gunneridae</taxon>
        <taxon>Pentapetalae</taxon>
        <taxon>asterids</taxon>
        <taxon>lamiids</taxon>
        <taxon>Solanales</taxon>
        <taxon>Solanaceae</taxon>
        <taxon>Solanoideae</taxon>
        <taxon>Solaneae</taxon>
        <taxon>Solanum</taxon>
    </lineage>
</organism>
<dbReference type="GO" id="GO:0005634">
    <property type="term" value="C:nucleus"/>
    <property type="evidence" value="ECO:0007669"/>
    <property type="project" value="TreeGrafter"/>
</dbReference>
<sequence length="474" mass="52772">MGSSDIDKSSKEAKESKESKEAKTPNSQEQASSTATGTVNPDWPGFQGYSPMPPHGFMASSPQAHPYMWGVQHLMPPYGTPPHPYVAMYPHGGIYAHPSIPPGSYPFSPFAMPSPNGIAEVAINTSGNAELDGKSSEVKEKLPIKRSKGSLGSLNMITGKNNELGKTSGASANGVYSKRQGDPLSPFLFIIAMEVSGLHINWGKSLVYPINTVNAIEGLANTLGGKEARLTLVNSVLNAFPSYVTSVFPMPASVFKCIDALSRQFLWQGQVDYNTTTQVTTPYNYTVWRATRILWPLIQARTRVNVGNGRKTSFLEDKWNGTIVLRQARPVLFTLFQWQHATIANMWTEQGWNIGLRRQLNDWEIENVTELLSHLVVHTSLAEEIGALLWQEASKGDFSVKSAYKDLNRTGGHEKDWPWKMIWKPKVPYEVNCFTWLLAKEVVLTHENLNKRGYLLASRCYLRGEQAETVNHLF</sequence>
<evidence type="ECO:0000259" key="3">
    <source>
        <dbReference type="Pfam" id="PF13966"/>
    </source>
</evidence>
<feature type="compositionally biased region" description="Basic and acidic residues" evidence="1">
    <location>
        <begin position="1"/>
        <end position="23"/>
    </location>
</feature>
<keyword evidence="5" id="KW-1185">Reference proteome</keyword>
<gene>
    <name evidence="4" type="ORF">MTR67_036674</name>
</gene>
<proteinExistence type="predicted"/>
<evidence type="ECO:0000313" key="4">
    <source>
        <dbReference type="EMBL" id="WMV43289.1"/>
    </source>
</evidence>
<dbReference type="EMBL" id="CP133619">
    <property type="protein sequence ID" value="WMV43289.1"/>
    <property type="molecule type" value="Genomic_DNA"/>
</dbReference>
<dbReference type="InterPro" id="IPR044827">
    <property type="entry name" value="GBF-like"/>
</dbReference>
<accession>A0AAF0UD10</accession>
<name>A0AAF0UD10_SOLVR</name>